<keyword evidence="3" id="KW-1185">Reference proteome</keyword>
<dbReference type="RefSeq" id="WP_367777930.1">
    <property type="nucleotide sequence ID" value="NZ_JBFMIA010000001.1"/>
</dbReference>
<proteinExistence type="predicted"/>
<feature type="transmembrane region" description="Helical" evidence="1">
    <location>
        <begin position="12"/>
        <end position="33"/>
    </location>
</feature>
<evidence type="ECO:0000256" key="1">
    <source>
        <dbReference type="SAM" id="Phobius"/>
    </source>
</evidence>
<keyword evidence="1" id="KW-1133">Transmembrane helix</keyword>
<comment type="caution">
    <text evidence="2">The sequence shown here is derived from an EMBL/GenBank/DDBJ whole genome shotgun (WGS) entry which is preliminary data.</text>
</comment>
<evidence type="ECO:0000313" key="3">
    <source>
        <dbReference type="Proteomes" id="UP001556040"/>
    </source>
</evidence>
<sequence>MTKKTFKKSGSTSSIVASVILVGSLLVALYIGWATLIKESHNEPQPVLENTDESKESYNEPQLILEDTFNDNESGWSGGFSDYPVDYDKSSYQLEFSRKRTPSEIGQQKALFLSGTNGSADLFMFIKKKIDSSYNLKPNTDYLLDFNFDIATNTPAGLVGIGSAPGEGVTVKAGATTGEPDVINQNGYLQMNIDKGNQSTVGKDMIVLDDLANTKDTDDYSYELKNFKNQDTFKVRTNEHGEVWLVIGTDSGFEGRTSIYISSVKVILTEN</sequence>
<dbReference type="EMBL" id="JBFMIA010000001">
    <property type="protein sequence ID" value="MEW9500623.1"/>
    <property type="molecule type" value="Genomic_DNA"/>
</dbReference>
<gene>
    <name evidence="2" type="ORF">AB1471_02275</name>
</gene>
<reference evidence="2 3" key="1">
    <citation type="journal article" date="1979" name="Int. J. Syst. Evol. Microbiol.">
        <title>Bacillus globisporus subsp. marinus subsp. nov.</title>
        <authorList>
            <person name="Liu H."/>
        </authorList>
    </citation>
    <scope>NUCLEOTIDE SEQUENCE [LARGE SCALE GENOMIC DNA]</scope>
    <source>
        <strain evidence="2 3">DSM 1297</strain>
    </source>
</reference>
<dbReference type="Proteomes" id="UP001556040">
    <property type="component" value="Unassembled WGS sequence"/>
</dbReference>
<evidence type="ECO:0000313" key="2">
    <source>
        <dbReference type="EMBL" id="MEW9500623.1"/>
    </source>
</evidence>
<protein>
    <submittedName>
        <fullName evidence="2">Uncharacterized protein</fullName>
    </submittedName>
</protein>
<name>A0ABV3Q0K1_9BACL</name>
<accession>A0ABV3Q0K1</accession>
<keyword evidence="1" id="KW-0812">Transmembrane</keyword>
<keyword evidence="1" id="KW-0472">Membrane</keyword>
<organism evidence="2 3">
    <name type="scientific">Jeotgalibacillus marinus</name>
    <dbReference type="NCBI Taxonomy" id="86667"/>
    <lineage>
        <taxon>Bacteria</taxon>
        <taxon>Bacillati</taxon>
        <taxon>Bacillota</taxon>
        <taxon>Bacilli</taxon>
        <taxon>Bacillales</taxon>
        <taxon>Caryophanaceae</taxon>
        <taxon>Jeotgalibacillus</taxon>
    </lineage>
</organism>